<accession>A0A2A2KVH2</accession>
<dbReference type="InterPro" id="IPR057401">
    <property type="entry name" value="Adt-1/2-like_dom"/>
</dbReference>
<feature type="region of interest" description="Disordered" evidence="1">
    <location>
        <begin position="265"/>
        <end position="315"/>
    </location>
</feature>
<keyword evidence="4" id="KW-1185">Reference proteome</keyword>
<dbReference type="InterPro" id="IPR000884">
    <property type="entry name" value="TSP1_rpt"/>
</dbReference>
<reference evidence="3 4" key="1">
    <citation type="journal article" date="2017" name="Curr. Biol.">
        <title>Genome architecture and evolution of a unichromosomal asexual nematode.</title>
        <authorList>
            <person name="Fradin H."/>
            <person name="Zegar C."/>
            <person name="Gutwein M."/>
            <person name="Lucas J."/>
            <person name="Kovtun M."/>
            <person name="Corcoran D."/>
            <person name="Baugh L.R."/>
            <person name="Kiontke K."/>
            <person name="Gunsalus K."/>
            <person name="Fitch D.H."/>
            <person name="Piano F."/>
        </authorList>
    </citation>
    <scope>NUCLEOTIDE SEQUENCE [LARGE SCALE GENOMIC DNA]</scope>
    <source>
        <strain evidence="3">PF1309</strain>
    </source>
</reference>
<dbReference type="GO" id="GO:0007155">
    <property type="term" value="P:cell adhesion"/>
    <property type="evidence" value="ECO:0007669"/>
    <property type="project" value="TreeGrafter"/>
</dbReference>
<dbReference type="EMBL" id="LIAE01007639">
    <property type="protein sequence ID" value="PAV77941.1"/>
    <property type="molecule type" value="Genomic_DNA"/>
</dbReference>
<comment type="caution">
    <text evidence="3">The sequence shown here is derived from an EMBL/GenBank/DDBJ whole genome shotgun (WGS) entry which is preliminary data.</text>
</comment>
<dbReference type="SMART" id="SM00209">
    <property type="entry name" value="TSP1"/>
    <property type="match status" value="4"/>
</dbReference>
<dbReference type="InterPro" id="IPR036383">
    <property type="entry name" value="TSP1_rpt_sf"/>
</dbReference>
<dbReference type="Gene3D" id="2.20.100.10">
    <property type="entry name" value="Thrombospondin type-1 (TSP1) repeat"/>
    <property type="match status" value="3"/>
</dbReference>
<dbReference type="Pfam" id="PF00090">
    <property type="entry name" value="TSP_1"/>
    <property type="match status" value="3"/>
</dbReference>
<name>A0A2A2KVH2_9BILA</name>
<feature type="compositionally biased region" description="Low complexity" evidence="1">
    <location>
        <begin position="297"/>
        <end position="306"/>
    </location>
</feature>
<evidence type="ECO:0000313" key="3">
    <source>
        <dbReference type="EMBL" id="PAV77941.1"/>
    </source>
</evidence>
<dbReference type="InterPro" id="IPR051418">
    <property type="entry name" value="Spondin/Thrombospondin_T1"/>
</dbReference>
<dbReference type="SUPFAM" id="SSF82895">
    <property type="entry name" value="TSP-1 type 1 repeat"/>
    <property type="match status" value="2"/>
</dbReference>
<dbReference type="OrthoDB" id="10035764at2759"/>
<gene>
    <name evidence="3" type="ORF">WR25_14021</name>
</gene>
<evidence type="ECO:0000256" key="1">
    <source>
        <dbReference type="SAM" id="MobiDB-lite"/>
    </source>
</evidence>
<dbReference type="Proteomes" id="UP000218231">
    <property type="component" value="Unassembled WGS sequence"/>
</dbReference>
<dbReference type="Pfam" id="PF25379">
    <property type="entry name" value="Adt-1"/>
    <property type="match status" value="1"/>
</dbReference>
<dbReference type="PROSITE" id="PS50092">
    <property type="entry name" value="TSP1"/>
    <property type="match status" value="4"/>
</dbReference>
<dbReference type="AlphaFoldDB" id="A0A2A2KVH2"/>
<feature type="compositionally biased region" description="Low complexity" evidence="1">
    <location>
        <begin position="265"/>
        <end position="279"/>
    </location>
</feature>
<sequence length="437" mass="47647">MNCQYFMCLVAHTNTIRTVANYPDGSPCGEGNYCVKGECRPLLCGGTTIAQSIIDCPAKFAISPSIQALLSRKRRPFKSGAMNAVVHNGSTKGNPLKPSKNRASKIAKSGGVLTNSTTDHPPMKQWTRIFPTREQASEWTEWSPFSECISYACGVPGMKVRVRKCKSGGKCVGPSRERIVCRIPCGNSPQITSPPVIERKSLGGLIRGIESQDKITRQLSVWGSWSECSRSCGVGIRKRRKKFCKTNCFDYSNCSLGACPTSSPPEAEAEPPAQQRAAESVSVVAESPMSPAAPEDTSTLPSSTPSTSPPPETGRYTEWSNWNNCSSCDSVRSRMRVCIQAYCNRPLREDQLCNTVLSECPLFTSWSEWSTCGGGCEGSGRRHRRRTCYKGTCNGFDAESEPCFNPTCKKRIRRVTKVSNSVNTRGGRGGGRDSGII</sequence>
<protein>
    <recommendedName>
        <fullName evidence="2">Adt-1/2-like domain-containing protein</fullName>
    </recommendedName>
</protein>
<evidence type="ECO:0000313" key="4">
    <source>
        <dbReference type="Proteomes" id="UP000218231"/>
    </source>
</evidence>
<organism evidence="3 4">
    <name type="scientific">Diploscapter pachys</name>
    <dbReference type="NCBI Taxonomy" id="2018661"/>
    <lineage>
        <taxon>Eukaryota</taxon>
        <taxon>Metazoa</taxon>
        <taxon>Ecdysozoa</taxon>
        <taxon>Nematoda</taxon>
        <taxon>Chromadorea</taxon>
        <taxon>Rhabditida</taxon>
        <taxon>Rhabditina</taxon>
        <taxon>Rhabditomorpha</taxon>
        <taxon>Rhabditoidea</taxon>
        <taxon>Rhabditidae</taxon>
        <taxon>Diploscapter</taxon>
    </lineage>
</organism>
<dbReference type="STRING" id="2018661.A0A2A2KVH2"/>
<proteinExistence type="predicted"/>
<evidence type="ECO:0000259" key="2">
    <source>
        <dbReference type="Pfam" id="PF25379"/>
    </source>
</evidence>
<dbReference type="GO" id="GO:0031012">
    <property type="term" value="C:extracellular matrix"/>
    <property type="evidence" value="ECO:0007669"/>
    <property type="project" value="TreeGrafter"/>
</dbReference>
<dbReference type="PANTHER" id="PTHR11311:SF15">
    <property type="entry name" value="SPONDIN-2"/>
    <property type="match status" value="1"/>
</dbReference>
<feature type="domain" description="Adt-1/2-like" evidence="2">
    <location>
        <begin position="3"/>
        <end position="45"/>
    </location>
</feature>
<dbReference type="PANTHER" id="PTHR11311">
    <property type="entry name" value="SPONDIN"/>
    <property type="match status" value="1"/>
</dbReference>